<feature type="transmembrane region" description="Helical" evidence="6">
    <location>
        <begin position="6"/>
        <end position="29"/>
    </location>
</feature>
<keyword evidence="3 6" id="KW-0812">Transmembrane</keyword>
<evidence type="ECO:0000256" key="5">
    <source>
        <dbReference type="ARBA" id="ARBA00023136"/>
    </source>
</evidence>
<evidence type="ECO:0000256" key="6">
    <source>
        <dbReference type="SAM" id="Phobius"/>
    </source>
</evidence>
<evidence type="ECO:0000256" key="2">
    <source>
        <dbReference type="ARBA" id="ARBA00022475"/>
    </source>
</evidence>
<dbReference type="InterPro" id="IPR001851">
    <property type="entry name" value="ABC_transp_permease"/>
</dbReference>
<dbReference type="PANTHER" id="PTHR30482:SF1">
    <property type="entry name" value="BRANCHED-CHAIN AMINO ACID TRANSPORT PERMEASE PROTEIN LIVM-RELATED"/>
    <property type="match status" value="1"/>
</dbReference>
<dbReference type="GO" id="GO:0015658">
    <property type="term" value="F:branched-chain amino acid transmembrane transporter activity"/>
    <property type="evidence" value="ECO:0007669"/>
    <property type="project" value="InterPro"/>
</dbReference>
<dbReference type="InterPro" id="IPR043428">
    <property type="entry name" value="LivM-like"/>
</dbReference>
<dbReference type="Proteomes" id="UP000272051">
    <property type="component" value="Unassembled WGS sequence"/>
</dbReference>
<dbReference type="Pfam" id="PF02653">
    <property type="entry name" value="BPD_transp_2"/>
    <property type="match status" value="1"/>
</dbReference>
<accession>A0A497EZK9</accession>
<feature type="transmembrane region" description="Helical" evidence="6">
    <location>
        <begin position="93"/>
        <end position="115"/>
    </location>
</feature>
<feature type="transmembrane region" description="Helical" evidence="6">
    <location>
        <begin position="172"/>
        <end position="189"/>
    </location>
</feature>
<feature type="transmembrane region" description="Helical" evidence="6">
    <location>
        <begin position="41"/>
        <end position="60"/>
    </location>
</feature>
<evidence type="ECO:0000313" key="8">
    <source>
        <dbReference type="EMBL" id="RLE52655.1"/>
    </source>
</evidence>
<keyword evidence="2" id="KW-1003">Cell membrane</keyword>
<organism evidence="8 9">
    <name type="scientific">Thermoproteota archaeon</name>
    <dbReference type="NCBI Taxonomy" id="2056631"/>
    <lineage>
        <taxon>Archaea</taxon>
        <taxon>Thermoproteota</taxon>
    </lineage>
</organism>
<evidence type="ECO:0000256" key="3">
    <source>
        <dbReference type="ARBA" id="ARBA00022692"/>
    </source>
</evidence>
<dbReference type="EMBL" id="QMQV01000023">
    <property type="protein sequence ID" value="RLE49757.1"/>
    <property type="molecule type" value="Genomic_DNA"/>
</dbReference>
<keyword evidence="5 6" id="KW-0472">Membrane</keyword>
<sequence>MIADPIRFLLDFTALFAVYLMLSVSLNLEYGYTGLPNFGKVLFFAGGAFVAGSVTARLVAPWAGINLAEINYSIENVKVAIAVSKYFAQNPGVAIGVFVFIILLSIVVGALLGYVASYPAIRLREDYLGITLLAAGELLRIIARNYEPLICGTLGVTIPNPFAWMGIRAQELAQIALMLSAAILVWVFVEKLARSPFGRMIRAVRDSEIAAAAMGKDVVKARMTSLVIGSAIAGLAGALYAFYTGAVHADDYVPIRTFLVWVMVIVGGAGNNAGAALGALAYVTMDRLIAQYKHYLAVPFDVNYLSYVFLGILLILILMYRPEGILPEKPSRTIDFEKVVKRIEGVKEEGMLSKLLKKFRRS</sequence>
<dbReference type="Proteomes" id="UP000278475">
    <property type="component" value="Unassembled WGS sequence"/>
</dbReference>
<dbReference type="AlphaFoldDB" id="A0A497EZK9"/>
<dbReference type="EMBL" id="QMQX01000042">
    <property type="protein sequence ID" value="RLE52655.1"/>
    <property type="molecule type" value="Genomic_DNA"/>
</dbReference>
<feature type="transmembrane region" description="Helical" evidence="6">
    <location>
        <begin position="226"/>
        <end position="246"/>
    </location>
</feature>
<name>A0A497EZK9_9CREN</name>
<feature type="transmembrane region" description="Helical" evidence="6">
    <location>
        <begin position="295"/>
        <end position="320"/>
    </location>
</feature>
<dbReference type="GO" id="GO:0005886">
    <property type="term" value="C:plasma membrane"/>
    <property type="evidence" value="ECO:0007669"/>
    <property type="project" value="UniProtKB-SubCell"/>
</dbReference>
<evidence type="ECO:0000256" key="1">
    <source>
        <dbReference type="ARBA" id="ARBA00004651"/>
    </source>
</evidence>
<protein>
    <submittedName>
        <fullName evidence="8">Branched-chain amino acid ABC transporter permease</fullName>
    </submittedName>
</protein>
<evidence type="ECO:0000313" key="9">
    <source>
        <dbReference type="Proteomes" id="UP000272051"/>
    </source>
</evidence>
<comment type="subcellular location">
    <subcellularLocation>
        <location evidence="1">Cell membrane</location>
        <topology evidence="1">Multi-pass membrane protein</topology>
    </subcellularLocation>
</comment>
<feature type="transmembrane region" description="Helical" evidence="6">
    <location>
        <begin position="258"/>
        <end position="283"/>
    </location>
</feature>
<comment type="caution">
    <text evidence="8">The sequence shown here is derived from an EMBL/GenBank/DDBJ whole genome shotgun (WGS) entry which is preliminary data.</text>
</comment>
<evidence type="ECO:0000313" key="7">
    <source>
        <dbReference type="EMBL" id="RLE49757.1"/>
    </source>
</evidence>
<reference evidence="9 10" key="1">
    <citation type="submission" date="2018-06" db="EMBL/GenBank/DDBJ databases">
        <title>Extensive metabolic versatility and redundancy in microbially diverse, dynamic hydrothermal sediments.</title>
        <authorList>
            <person name="Dombrowski N."/>
            <person name="Teske A."/>
            <person name="Baker B.J."/>
        </authorList>
    </citation>
    <scope>NUCLEOTIDE SEQUENCE [LARGE SCALE GENOMIC DNA]</scope>
    <source>
        <strain evidence="8">B34_G17</strain>
        <strain evidence="7">B66_G16</strain>
    </source>
</reference>
<gene>
    <name evidence="7" type="ORF">DRJ31_03715</name>
    <name evidence="8" type="ORF">DRJ33_03165</name>
</gene>
<dbReference type="CDD" id="cd06581">
    <property type="entry name" value="TM_PBP1_LivM_like"/>
    <property type="match status" value="1"/>
</dbReference>
<proteinExistence type="predicted"/>
<evidence type="ECO:0000313" key="10">
    <source>
        <dbReference type="Proteomes" id="UP000278475"/>
    </source>
</evidence>
<dbReference type="PANTHER" id="PTHR30482">
    <property type="entry name" value="HIGH-AFFINITY BRANCHED-CHAIN AMINO ACID TRANSPORT SYSTEM PERMEASE"/>
    <property type="match status" value="1"/>
</dbReference>
<evidence type="ECO:0000256" key="4">
    <source>
        <dbReference type="ARBA" id="ARBA00022989"/>
    </source>
</evidence>
<keyword evidence="4 6" id="KW-1133">Transmembrane helix</keyword>